<dbReference type="InterPro" id="IPR035681">
    <property type="entry name" value="ComA-like_MBL"/>
</dbReference>
<dbReference type="SUPFAM" id="SSF56281">
    <property type="entry name" value="Metallo-hydrolase/oxidoreductase"/>
    <property type="match status" value="1"/>
</dbReference>
<dbReference type="Gene3D" id="3.60.15.10">
    <property type="entry name" value="Ribonuclease Z/Hydroxyacylglutathione hydrolase-like"/>
    <property type="match status" value="1"/>
</dbReference>
<dbReference type="EMBL" id="CP022315">
    <property type="protein sequence ID" value="ASK61064.1"/>
    <property type="molecule type" value="Genomic_DNA"/>
</dbReference>
<dbReference type="RefSeq" id="WP_089060341.1">
    <property type="nucleotide sequence ID" value="NZ_CP022315.1"/>
</dbReference>
<gene>
    <name evidence="2" type="ORF">CFK37_02050</name>
</gene>
<evidence type="ECO:0000313" key="2">
    <source>
        <dbReference type="EMBL" id="ASK61064.1"/>
    </source>
</evidence>
<dbReference type="Pfam" id="PF00753">
    <property type="entry name" value="Lactamase_B"/>
    <property type="match status" value="1"/>
</dbReference>
<sequence>MGKYTWFVFVLLFIILMIQPVDSIHAEQQQNMEVHFIDVGQGDCILIQTPENKTILIDGGTPNSGGEIVDFLEQQQIQTINLLIVTHPDIDHIGGLTKVMKSTKIDQILDSGKLYTTNTYRKYINQIAKQNIPVEIAKKDQLIKLDPALKIRVLNTYEPFRTNNESSIALKVTYKEMDFLFMGDIRKEQEKEIIKSGGLQSEIIKIAHHGSRTSSSLDFLKKANPEIAILTYSKQNDYGHPVEDVIENLYKVNALIFSTAVYGNITVTTNGNEYYIWTEKSPMSGILEKG</sequence>
<dbReference type="KEGG" id="vil:CFK37_02050"/>
<dbReference type="SMART" id="SM00849">
    <property type="entry name" value="Lactamase_B"/>
    <property type="match status" value="1"/>
</dbReference>
<feature type="domain" description="Metallo-beta-lactamase" evidence="1">
    <location>
        <begin position="41"/>
        <end position="232"/>
    </location>
</feature>
<protein>
    <submittedName>
        <fullName evidence="2">Competence protein</fullName>
    </submittedName>
</protein>
<reference evidence="2 3" key="1">
    <citation type="submission" date="2017-07" db="EMBL/GenBank/DDBJ databases">
        <title>Virgibacillus sp. LM2416.</title>
        <authorList>
            <person name="Tak E.J."/>
            <person name="Bae J.-W."/>
        </authorList>
    </citation>
    <scope>NUCLEOTIDE SEQUENCE [LARGE SCALE GENOMIC DNA]</scope>
    <source>
        <strain evidence="2 3">LM2416</strain>
    </source>
</reference>
<dbReference type="PANTHER" id="PTHR30619">
    <property type="entry name" value="DNA INTERNALIZATION/COMPETENCE PROTEIN COMEC/REC2"/>
    <property type="match status" value="1"/>
</dbReference>
<accession>A0A220TYJ9</accession>
<proteinExistence type="predicted"/>
<evidence type="ECO:0000313" key="3">
    <source>
        <dbReference type="Proteomes" id="UP000198312"/>
    </source>
</evidence>
<dbReference type="CDD" id="cd07731">
    <property type="entry name" value="ComA-like_MBL-fold"/>
    <property type="match status" value="1"/>
</dbReference>
<dbReference type="InterPro" id="IPR052159">
    <property type="entry name" value="Competence_DNA_uptake"/>
</dbReference>
<dbReference type="PANTHER" id="PTHR30619:SF7">
    <property type="entry name" value="BETA-LACTAMASE DOMAIN PROTEIN"/>
    <property type="match status" value="1"/>
</dbReference>
<dbReference type="Proteomes" id="UP000198312">
    <property type="component" value="Chromosome"/>
</dbReference>
<dbReference type="OrthoDB" id="9761531at2"/>
<dbReference type="InterPro" id="IPR036866">
    <property type="entry name" value="RibonucZ/Hydroxyglut_hydro"/>
</dbReference>
<dbReference type="AlphaFoldDB" id="A0A220TYJ9"/>
<organism evidence="2 3">
    <name type="scientific">Virgibacillus phasianinus</name>
    <dbReference type="NCBI Taxonomy" id="2017483"/>
    <lineage>
        <taxon>Bacteria</taxon>
        <taxon>Bacillati</taxon>
        <taxon>Bacillota</taxon>
        <taxon>Bacilli</taxon>
        <taxon>Bacillales</taxon>
        <taxon>Bacillaceae</taxon>
        <taxon>Virgibacillus</taxon>
    </lineage>
</organism>
<keyword evidence="3" id="KW-1185">Reference proteome</keyword>
<dbReference type="InterPro" id="IPR001279">
    <property type="entry name" value="Metallo-B-lactamas"/>
</dbReference>
<evidence type="ECO:0000259" key="1">
    <source>
        <dbReference type="SMART" id="SM00849"/>
    </source>
</evidence>
<name>A0A220TYJ9_9BACI</name>